<dbReference type="Proteomes" id="UP000314251">
    <property type="component" value="Unassembled WGS sequence"/>
</dbReference>
<accession>A0A5N6A1P1</accession>
<evidence type="ECO:0000313" key="3">
    <source>
        <dbReference type="Proteomes" id="UP000314251"/>
    </source>
</evidence>
<evidence type="ECO:0000313" key="2">
    <source>
        <dbReference type="EMBL" id="KAB8161796.1"/>
    </source>
</evidence>
<sequence length="371" mass="40173">MTYWVTVEVGTPEGAVGLDELQREGAASLLAKGLESVEAIDGPDGVEVEVADCFVGAHPEGVLLGVSVDAPALEFAEDAVRAVVTDLLEQNEPLAEWQISKCAVDLHPELAQRSLEAAGGEDAPPADPKERARRHAEARKPVDTPQLDPAEIEAMRGKIGGLAPRLKAFPVECFGYSDDEEERIVSRDDAELAAGALVYASEILVDELFQDVVTLHEESGTSVADSDGVFMVLEQLPPAYAHLYTALFAKRLTVAAVSMIEKFTRTDHAELSCVAEELLLRLLLDEALVVVDINGLLSEEIKVAWECFADQVYEDTDHEWLYQPAMDGTDEEPSLAHLGTAPMGAKDWFTPFDDRGYVHPFAAAEADGDTT</sequence>
<dbReference type="OrthoDB" id="4929423at2"/>
<evidence type="ECO:0000256" key="1">
    <source>
        <dbReference type="SAM" id="MobiDB-lite"/>
    </source>
</evidence>
<organism evidence="2 3">
    <name type="scientific">Streptomyces mimosae</name>
    <dbReference type="NCBI Taxonomy" id="2586635"/>
    <lineage>
        <taxon>Bacteria</taxon>
        <taxon>Bacillati</taxon>
        <taxon>Actinomycetota</taxon>
        <taxon>Actinomycetes</taxon>
        <taxon>Kitasatosporales</taxon>
        <taxon>Streptomycetaceae</taxon>
        <taxon>Streptomyces</taxon>
    </lineage>
</organism>
<feature type="region of interest" description="Disordered" evidence="1">
    <location>
        <begin position="116"/>
        <end position="144"/>
    </location>
</feature>
<name>A0A5N6A1P1_9ACTN</name>
<keyword evidence="3" id="KW-1185">Reference proteome</keyword>
<reference evidence="2" key="1">
    <citation type="submission" date="2019-10" db="EMBL/GenBank/DDBJ databases">
        <title>Nonomuraea sp. nov., isolated from Phyllanthus amarus.</title>
        <authorList>
            <person name="Klykleung N."/>
            <person name="Tanasupawat S."/>
        </authorList>
    </citation>
    <scope>NUCLEOTIDE SEQUENCE [LARGE SCALE GENOMIC DNA]</scope>
    <source>
        <strain evidence="2">3MP-10</strain>
    </source>
</reference>
<proteinExistence type="predicted"/>
<dbReference type="EMBL" id="VDLY02000017">
    <property type="protein sequence ID" value="KAB8161796.1"/>
    <property type="molecule type" value="Genomic_DNA"/>
</dbReference>
<gene>
    <name evidence="2" type="ORF">FH607_024070</name>
</gene>
<dbReference type="RefSeq" id="WP_139672419.1">
    <property type="nucleotide sequence ID" value="NZ_VDLY02000017.1"/>
</dbReference>
<dbReference type="AlphaFoldDB" id="A0A5N6A1P1"/>
<protein>
    <submittedName>
        <fullName evidence="2">Uncharacterized protein</fullName>
    </submittedName>
</protein>
<comment type="caution">
    <text evidence="2">The sequence shown here is derived from an EMBL/GenBank/DDBJ whole genome shotgun (WGS) entry which is preliminary data.</text>
</comment>